<dbReference type="HOGENOM" id="CLU_019602_18_5_9"/>
<organism evidence="6 7">
    <name type="scientific">Priestia megaterium (strain ATCC 14581 / DSM 32 / CCUG 1817 / JCM 2506 / NBRC 15308 / NCIMB 9376 / NCTC 10342 / NRRL B-14308 / VKM B-512 / Ford 19)</name>
    <name type="common">Bacillus megaterium</name>
    <dbReference type="NCBI Taxonomy" id="1348623"/>
    <lineage>
        <taxon>Bacteria</taxon>
        <taxon>Bacillati</taxon>
        <taxon>Bacillota</taxon>
        <taxon>Bacilli</taxon>
        <taxon>Bacillales</taxon>
        <taxon>Bacillaceae</taxon>
        <taxon>Priestia</taxon>
    </lineage>
</organism>
<dbReference type="SMART" id="SM00062">
    <property type="entry name" value="PBPb"/>
    <property type="match status" value="1"/>
</dbReference>
<dbReference type="RefSeq" id="WP_034652647.1">
    <property type="nucleotide sequence ID" value="NZ_BCVB01000005.1"/>
</dbReference>
<proteinExistence type="predicted"/>
<dbReference type="PANTHER" id="PTHR35936:SF18">
    <property type="entry name" value="L-CYSTINE-BINDING PROTEIN TCYJ"/>
    <property type="match status" value="1"/>
</dbReference>
<gene>
    <name evidence="6" type="primary">tcyK</name>
    <name evidence="6" type="ORF">BG04_4368</name>
</gene>
<evidence type="ECO:0000256" key="1">
    <source>
        <dbReference type="ARBA" id="ARBA00022729"/>
    </source>
</evidence>
<dbReference type="KEGG" id="bmeg:BG04_4368"/>
<dbReference type="Gene3D" id="3.40.190.10">
    <property type="entry name" value="Periplasmic binding protein-like II"/>
    <property type="match status" value="2"/>
</dbReference>
<evidence type="ECO:0000313" key="6">
    <source>
        <dbReference type="EMBL" id="AJI23721.1"/>
    </source>
</evidence>
<dbReference type="GeneID" id="93642375"/>
<feature type="domain" description="Solute-binding protein family 3/N-terminal" evidence="5">
    <location>
        <begin position="38"/>
        <end position="265"/>
    </location>
</feature>
<protein>
    <submittedName>
        <fullName evidence="6">L-cystine-binding protein tcyK</fullName>
    </submittedName>
</protein>
<dbReference type="PANTHER" id="PTHR35936">
    <property type="entry name" value="MEMBRANE-BOUND LYTIC MUREIN TRANSGLYCOSYLASE F"/>
    <property type="match status" value="1"/>
</dbReference>
<evidence type="ECO:0000256" key="3">
    <source>
        <dbReference type="ARBA" id="ARBA00023288"/>
    </source>
</evidence>
<dbReference type="EMBL" id="CP009920">
    <property type="protein sequence ID" value="AJI23721.1"/>
    <property type="molecule type" value="Genomic_DNA"/>
</dbReference>
<dbReference type="CDD" id="cd13710">
    <property type="entry name" value="PBP2_TcyK"/>
    <property type="match status" value="1"/>
</dbReference>
<evidence type="ECO:0000259" key="5">
    <source>
        <dbReference type="SMART" id="SM00062"/>
    </source>
</evidence>
<dbReference type="AlphaFoldDB" id="A0A0B6AJL2"/>
<name>A0A0B6AJL2_PRIM2</name>
<dbReference type="Pfam" id="PF00497">
    <property type="entry name" value="SBP_bac_3"/>
    <property type="match status" value="1"/>
</dbReference>
<dbReference type="PROSITE" id="PS51257">
    <property type="entry name" value="PROKAR_LIPOPROTEIN"/>
    <property type="match status" value="1"/>
</dbReference>
<dbReference type="Proteomes" id="UP000031829">
    <property type="component" value="Chromosome"/>
</dbReference>
<evidence type="ECO:0000256" key="4">
    <source>
        <dbReference type="SAM" id="SignalP"/>
    </source>
</evidence>
<dbReference type="InterPro" id="IPR001638">
    <property type="entry name" value="Solute-binding_3/MltF_N"/>
</dbReference>
<feature type="signal peptide" evidence="4">
    <location>
        <begin position="1"/>
        <end position="18"/>
    </location>
</feature>
<keyword evidence="1 4" id="KW-0732">Signal</keyword>
<evidence type="ECO:0000313" key="7">
    <source>
        <dbReference type="Proteomes" id="UP000031829"/>
    </source>
</evidence>
<reference evidence="6 7" key="1">
    <citation type="journal article" date="2015" name="Genome Announc.">
        <title>Complete genome sequences for 35 biothreat assay-relevant bacillus species.</title>
        <authorList>
            <person name="Johnson S.L."/>
            <person name="Daligault H.E."/>
            <person name="Davenport K.W."/>
            <person name="Jaissle J."/>
            <person name="Frey K.G."/>
            <person name="Ladner J.T."/>
            <person name="Broomall S.M."/>
            <person name="Bishop-Lilly K.A."/>
            <person name="Bruce D.C."/>
            <person name="Gibbons H.S."/>
            <person name="Coyne S.R."/>
            <person name="Lo C.C."/>
            <person name="Meincke L."/>
            <person name="Munk A.C."/>
            <person name="Koroleva G.I."/>
            <person name="Rosenzweig C.N."/>
            <person name="Palacios G.F."/>
            <person name="Redden C.L."/>
            <person name="Minogue T.D."/>
            <person name="Chain P.S."/>
        </authorList>
    </citation>
    <scope>NUCLEOTIDE SEQUENCE [LARGE SCALE GENOMIC DNA]</scope>
    <source>
        <strain evidence="7">ATCC 14581 / DSM 32 / JCM 2506 / NBRC 15308 / NCIMB 9376 / NCTC 10342 / NRRL B-14308 / VKM B-512</strain>
    </source>
</reference>
<evidence type="ECO:0000256" key="2">
    <source>
        <dbReference type="ARBA" id="ARBA00023139"/>
    </source>
</evidence>
<sequence>MKKLQLTAIFLSLLLLLAACGTQNKETAANASKDKVQKIIVGTGTQFPNICFLDDKGNLTGYDVELVKEIDKRLPNYKFEFKTMDFSNLLLSLESNKIDLVAHQMEVNEERKQKFLFNKEPYNIFPLHVVVNEKNTSIKSIKDLSGKKVIVGATSNSANLIDKYNKEHGNKINIVYSGQGSDDTKTQLKTGRADATISTPFAVDFVNKQADAEQKVVGPAISNSKVYFMLRKNETGLQKDVDKVLKEIKEDGTLTKLSKKWLGEDYTKAAGNN</sequence>
<keyword evidence="3" id="KW-0449">Lipoprotein</keyword>
<keyword evidence="2" id="KW-0564">Palmitate</keyword>
<dbReference type="SUPFAM" id="SSF53850">
    <property type="entry name" value="Periplasmic binding protein-like II"/>
    <property type="match status" value="1"/>
</dbReference>
<accession>A0A0B6AJL2</accession>
<feature type="chain" id="PRO_5039493956" evidence="4">
    <location>
        <begin position="19"/>
        <end position="273"/>
    </location>
</feature>